<evidence type="ECO:0000256" key="1">
    <source>
        <dbReference type="ARBA" id="ARBA00006930"/>
    </source>
</evidence>
<evidence type="ECO:0000313" key="7">
    <source>
        <dbReference type="Proteomes" id="UP000034407"/>
    </source>
</evidence>
<dbReference type="GO" id="GO:0016887">
    <property type="term" value="F:ATP hydrolysis activity"/>
    <property type="evidence" value="ECO:0007669"/>
    <property type="project" value="InterPro"/>
</dbReference>
<dbReference type="Gene3D" id="3.40.50.300">
    <property type="entry name" value="P-loop containing nucleotide triphosphate hydrolases"/>
    <property type="match status" value="1"/>
</dbReference>
<dbReference type="PANTHER" id="PTHR32114">
    <property type="entry name" value="ABC TRANSPORTER ABCH.3"/>
    <property type="match status" value="1"/>
</dbReference>
<feature type="coiled-coil region" evidence="4">
    <location>
        <begin position="210"/>
        <end position="258"/>
    </location>
</feature>
<gene>
    <name evidence="6" type="ORF">VN21_13345</name>
</gene>
<keyword evidence="7" id="KW-1185">Reference proteome</keyword>
<accession>A0A0M3DGS9</accession>
<evidence type="ECO:0000256" key="4">
    <source>
        <dbReference type="SAM" id="Coils"/>
    </source>
</evidence>
<sequence>MKINKLKIKNFRSYEEETIFDFATTDDKNIILVGGKNGAGKSTIFEAIKLCIYGPMAYKYQGFNASYISKVKSNINNNSLKSDFVDAFVSIDLELSEGTEINIYTLVRKWTFKNKKLDEIFLVYKNYSPIPLEDEELNFFENYITSIISPKIFEFFFFDGEHLSEFFIGKNSNTHLKQSLLSLCNFDTFDVLKNTILLSIRNSKNDDSELELAKTNYLALDDELANLNLEYANLNNNCTSISSELDDLKQKQIQLEKDFRKKGGVLAEERDLLNKKTIELETRRSVINQSIKDFCNDMLPFLIVKDQIFNLKTQIKSERDNLVYSQLKDKLSVDYFKNLLLNKLDTSSIHEIALTVSESLIDDIKPSNQEDDFKIIHNLSNDESNSLLALIDNMLSIDNNNILSMFDEHSNIGEELAEIRTTLNNSLEDESLNKYINELTDLSNKIGHLSEVKNHLEIKLKDLELLVSNTEISKNKAKSKYTDLLQSNKVVDMSSDLILMLDDMITTLTESKTKEIQNNFMYIFKKIIRKDNFIDFIDIDSNFNTSLYINKMYNSLEIENLIENIGYDEMEKKLGNLFFEDLFAEYEVKNRSELLNKIKNSNQSSFINLRTKVDINGFSSGEKQIYILCLYWALLKASDIEIPFIIDTPYARIDETHRNNITNEYFSTISDQVIILSTNTEIDEKSYKDIKPRLNGEYLIDYDDINRKTIQSKGYFFEV</sequence>
<dbReference type="SUPFAM" id="SSF52540">
    <property type="entry name" value="P-loop containing nucleoside triphosphate hydrolases"/>
    <property type="match status" value="2"/>
</dbReference>
<evidence type="ECO:0000256" key="2">
    <source>
        <dbReference type="ARBA" id="ARBA00011322"/>
    </source>
</evidence>
<keyword evidence="4" id="KW-0175">Coiled coil</keyword>
<name>A0A0M3DGS9_9FIRM</name>
<dbReference type="InterPro" id="IPR038729">
    <property type="entry name" value="Rad50/SbcC_AAA"/>
</dbReference>
<dbReference type="OrthoDB" id="9795626at2"/>
<feature type="domain" description="Rad50/SbcC-type AAA" evidence="5">
    <location>
        <begin position="5"/>
        <end position="257"/>
    </location>
</feature>
<dbReference type="AlphaFoldDB" id="A0A0M3DGS9"/>
<comment type="similarity">
    <text evidence="1">Belongs to the SMC family. SbcC subfamily.</text>
</comment>
<protein>
    <recommendedName>
        <fullName evidence="3">Nuclease SbcCD subunit C</fullName>
    </recommendedName>
</protein>
<dbReference type="EMBL" id="LBBT01000258">
    <property type="protein sequence ID" value="KKY00582.1"/>
    <property type="molecule type" value="Genomic_DNA"/>
</dbReference>
<dbReference type="InterPro" id="IPR027417">
    <property type="entry name" value="P-loop_NTPase"/>
</dbReference>
<organism evidence="6 7">
    <name type="scientific">Paraclostridium benzoelyticum</name>
    <dbReference type="NCBI Taxonomy" id="1629550"/>
    <lineage>
        <taxon>Bacteria</taxon>
        <taxon>Bacillati</taxon>
        <taxon>Bacillota</taxon>
        <taxon>Clostridia</taxon>
        <taxon>Peptostreptococcales</taxon>
        <taxon>Peptostreptococcaceae</taxon>
        <taxon>Paraclostridium</taxon>
    </lineage>
</organism>
<comment type="caution">
    <text evidence="6">The sequence shown here is derived from an EMBL/GenBank/DDBJ whole genome shotgun (WGS) entry which is preliminary data.</text>
</comment>
<comment type="subunit">
    <text evidence="2">Heterodimer of SbcC and SbcD.</text>
</comment>
<dbReference type="RefSeq" id="WP_046823688.1">
    <property type="nucleotide sequence ID" value="NZ_LBBT01000258.1"/>
</dbReference>
<evidence type="ECO:0000313" key="6">
    <source>
        <dbReference type="EMBL" id="KKY00582.1"/>
    </source>
</evidence>
<proteinExistence type="inferred from homology"/>
<dbReference type="Pfam" id="PF13476">
    <property type="entry name" value="AAA_23"/>
    <property type="match status" value="1"/>
</dbReference>
<evidence type="ECO:0000259" key="5">
    <source>
        <dbReference type="Pfam" id="PF13476"/>
    </source>
</evidence>
<reference evidence="6 7" key="1">
    <citation type="submission" date="2015-04" db="EMBL/GenBank/DDBJ databases">
        <title>Microcin producing Clostridium sp. JC272T.</title>
        <authorList>
            <person name="Jyothsna T."/>
            <person name="Sasikala C."/>
            <person name="Ramana C."/>
        </authorList>
    </citation>
    <scope>NUCLEOTIDE SEQUENCE [LARGE SCALE GENOMIC DNA]</scope>
    <source>
        <strain evidence="6 7">JC272</strain>
    </source>
</reference>
<evidence type="ECO:0000256" key="3">
    <source>
        <dbReference type="ARBA" id="ARBA00013368"/>
    </source>
</evidence>
<dbReference type="Proteomes" id="UP000034407">
    <property type="component" value="Unassembled WGS sequence"/>
</dbReference>
<dbReference type="PATRIC" id="fig|1629550.3.peg.2124"/>
<dbReference type="GO" id="GO:0006302">
    <property type="term" value="P:double-strand break repair"/>
    <property type="evidence" value="ECO:0007669"/>
    <property type="project" value="InterPro"/>
</dbReference>
<dbReference type="PANTHER" id="PTHR32114:SF2">
    <property type="entry name" value="ABC TRANSPORTER ABCH.3"/>
    <property type="match status" value="1"/>
</dbReference>